<feature type="compositionally biased region" description="Basic and acidic residues" evidence="1">
    <location>
        <begin position="87"/>
        <end position="108"/>
    </location>
</feature>
<evidence type="ECO:0000256" key="1">
    <source>
        <dbReference type="SAM" id="MobiDB-lite"/>
    </source>
</evidence>
<dbReference type="Proteomes" id="UP000310687">
    <property type="component" value="Unassembled WGS sequence"/>
</dbReference>
<dbReference type="SUPFAM" id="SSF56112">
    <property type="entry name" value="Protein kinase-like (PK-like)"/>
    <property type="match status" value="1"/>
</dbReference>
<feature type="region of interest" description="Disordered" evidence="1">
    <location>
        <begin position="87"/>
        <end position="116"/>
    </location>
</feature>
<protein>
    <recommendedName>
        <fullName evidence="4">Protein kinase domain-containing protein</fullName>
    </recommendedName>
</protein>
<sequence length="471" mass="53669">MADHTVATYFSSPDDTGIEVNKTDLTDPIHLPLPADGRFSDINPVVSPDGIKIPSRAEEHNNFQTATLSSPIKFMLPVDQAEKLKTVEHEKTRRDPAHQNEEMDRSADTSDDTMSPFCPYKPGNKIFLKSTKTGMRIEAEIIKCFPATLSCVMVIRFVEPNFLETTSECVLKLFDRRFSTQEREDWEAAPWTPELEKTYQAFAHCGDAEEFFSYWDAEKEVFDEWSPRHVSNSHRWSAAKWEAYLQWQSTAYYEMEKKAYELMTDLQGKDVPKMFGEVFLDLPFGIQEDTDIDIPDHDEEDSASINWTGSDPPISSIPGLLLQHVDGFHLTDLSANPPREHWQSTVDSAIAALHRIQDCGILNRDVNTRSFIIDPVTHKAKMIDFGLVSFRKNAQDPEEWDRAQATMDEEGAVGLLMQSYLEEQAGGGFVYKESERALRWAYRYNSYSGDNEPGTKEEDDYVEKNLGRATG</sequence>
<dbReference type="EMBL" id="QZAL01000348">
    <property type="protein sequence ID" value="THW30930.1"/>
    <property type="molecule type" value="Genomic_DNA"/>
</dbReference>
<name>A0A4S8X212_AURPU</name>
<reference evidence="2 3" key="1">
    <citation type="submission" date="2018-10" db="EMBL/GenBank/DDBJ databases">
        <title>Fifty Aureobasidium pullulans genomes reveal a recombining polyextremotolerant generalist.</title>
        <authorList>
            <person name="Gostincar C."/>
            <person name="Turk M."/>
            <person name="Zajc J."/>
            <person name="Gunde-Cimerman N."/>
        </authorList>
    </citation>
    <scope>NUCLEOTIDE SEQUENCE [LARGE SCALE GENOMIC DNA]</scope>
    <source>
        <strain evidence="2 3">EXF-11013</strain>
    </source>
</reference>
<dbReference type="AlphaFoldDB" id="A0A4S8X212"/>
<feature type="region of interest" description="Disordered" evidence="1">
    <location>
        <begin position="446"/>
        <end position="471"/>
    </location>
</feature>
<evidence type="ECO:0000313" key="2">
    <source>
        <dbReference type="EMBL" id="THW30930.1"/>
    </source>
</evidence>
<evidence type="ECO:0008006" key="4">
    <source>
        <dbReference type="Google" id="ProtNLM"/>
    </source>
</evidence>
<dbReference type="InterPro" id="IPR011009">
    <property type="entry name" value="Kinase-like_dom_sf"/>
</dbReference>
<proteinExistence type="predicted"/>
<feature type="compositionally biased region" description="Basic and acidic residues" evidence="1">
    <location>
        <begin position="462"/>
        <end position="471"/>
    </location>
</feature>
<accession>A0A4S8X212</accession>
<organism evidence="2 3">
    <name type="scientific">Aureobasidium pullulans</name>
    <name type="common">Black yeast</name>
    <name type="synonym">Pullularia pullulans</name>
    <dbReference type="NCBI Taxonomy" id="5580"/>
    <lineage>
        <taxon>Eukaryota</taxon>
        <taxon>Fungi</taxon>
        <taxon>Dikarya</taxon>
        <taxon>Ascomycota</taxon>
        <taxon>Pezizomycotina</taxon>
        <taxon>Dothideomycetes</taxon>
        <taxon>Dothideomycetidae</taxon>
        <taxon>Dothideales</taxon>
        <taxon>Saccotheciaceae</taxon>
        <taxon>Aureobasidium</taxon>
    </lineage>
</organism>
<comment type="caution">
    <text evidence="2">The sequence shown here is derived from an EMBL/GenBank/DDBJ whole genome shotgun (WGS) entry which is preliminary data.</text>
</comment>
<evidence type="ECO:0000313" key="3">
    <source>
        <dbReference type="Proteomes" id="UP000310687"/>
    </source>
</evidence>
<gene>
    <name evidence="2" type="ORF">D6D22_10473</name>
</gene>